<sequence>MTQPKPVLCLGEALIDVVIRDDTRSEHVGGSPLNVACVITSLGRPALIGAWWGRDDHGKLIEDYAADHGVGIVPGSDGAAKTSLAYARLNDAGSAEYEFDLSWEVPPLPAPEAIAHLHTGSLAATLEPGGTQVLEAARAMSQVGTVSYDPNARPAIMESPDKSRGRVEELVALADVVKVSDEDLEWLYGKSTPVEEVMRQWLKLGPSLVIVTRGPWGIYVKLASARDMLVIDPLTTDVVDTVGAGDSFMGGLISGLLDADLLGSREAKGRLRSAGWDDIMPALHRATITSGLTVQRAGAYAPTHEEVAAVKAKDLRLA</sequence>
<name>A0A3N4D214_9ACTN</name>
<evidence type="ECO:0000313" key="8">
    <source>
        <dbReference type="EMBL" id="VEH71126.1"/>
    </source>
</evidence>
<dbReference type="PROSITE" id="PS00583">
    <property type="entry name" value="PFKB_KINASES_1"/>
    <property type="match status" value="1"/>
</dbReference>
<keyword evidence="5" id="KW-0067">ATP-binding</keyword>
<dbReference type="OrthoDB" id="9795789at2"/>
<reference evidence="8 9" key="1">
    <citation type="submission" date="2018-12" db="EMBL/GenBank/DDBJ databases">
        <authorList>
            <consortium name="Pathogen Informatics"/>
        </authorList>
    </citation>
    <scope>NUCLEOTIDE SEQUENCE [LARGE SCALE GENOMIC DNA]</scope>
    <source>
        <strain evidence="8 9">NCTC12967</strain>
    </source>
</reference>
<dbReference type="EMBL" id="LR134406">
    <property type="protein sequence ID" value="VEH71126.1"/>
    <property type="molecule type" value="Genomic_DNA"/>
</dbReference>
<dbReference type="GO" id="GO:0005524">
    <property type="term" value="F:ATP binding"/>
    <property type="evidence" value="ECO:0007669"/>
    <property type="project" value="UniProtKB-KW"/>
</dbReference>
<dbReference type="InterPro" id="IPR050306">
    <property type="entry name" value="PfkB_Carbo_kinase"/>
</dbReference>
<dbReference type="EC" id="2.7.1.92" evidence="8"/>
<gene>
    <name evidence="8" type="primary">iolC_4</name>
    <name evidence="7" type="ORF">J5A53_03385</name>
    <name evidence="8" type="ORF">NCTC12967_02439</name>
</gene>
<dbReference type="Proteomes" id="UP000273044">
    <property type="component" value="Chromosome"/>
</dbReference>
<keyword evidence="2 8" id="KW-0808">Transferase</keyword>
<dbReference type="PANTHER" id="PTHR43085">
    <property type="entry name" value="HEXOKINASE FAMILY MEMBER"/>
    <property type="match status" value="1"/>
</dbReference>
<evidence type="ECO:0000313" key="9">
    <source>
        <dbReference type="Proteomes" id="UP000273044"/>
    </source>
</evidence>
<dbReference type="RefSeq" id="WP_014847473.1">
    <property type="nucleotide sequence ID" value="NZ_CAURRE010000043.1"/>
</dbReference>
<evidence type="ECO:0000313" key="7">
    <source>
        <dbReference type="EMBL" id="QUC11752.1"/>
    </source>
</evidence>
<dbReference type="SUPFAM" id="SSF53613">
    <property type="entry name" value="Ribokinase-like"/>
    <property type="match status" value="1"/>
</dbReference>
<feature type="domain" description="Carbohydrate kinase PfkB" evidence="6">
    <location>
        <begin position="7"/>
        <end position="303"/>
    </location>
</feature>
<dbReference type="PANTHER" id="PTHR43085:SF1">
    <property type="entry name" value="PSEUDOURIDINE KINASE-RELATED"/>
    <property type="match status" value="1"/>
</dbReference>
<keyword evidence="4 8" id="KW-0418">Kinase</keyword>
<dbReference type="OMA" id="NWRPTFW"/>
<accession>A0A3N4D214</accession>
<comment type="similarity">
    <text evidence="1">Belongs to the carbohydrate kinase PfkB family.</text>
</comment>
<protein>
    <submittedName>
        <fullName evidence="8">5-dehydro-2-deoxygluconokinase</fullName>
        <ecNumber evidence="8">2.7.1.92</ecNumber>
    </submittedName>
    <submittedName>
        <fullName evidence="7">Carbohydrate kinase</fullName>
    </submittedName>
</protein>
<dbReference type="AlphaFoldDB" id="A0A3N4D214"/>
<evidence type="ECO:0000256" key="4">
    <source>
        <dbReference type="ARBA" id="ARBA00022777"/>
    </source>
</evidence>
<dbReference type="Gene3D" id="3.40.1190.20">
    <property type="match status" value="1"/>
</dbReference>
<dbReference type="InterPro" id="IPR002173">
    <property type="entry name" value="Carboh/pur_kinase_PfkB_CS"/>
</dbReference>
<keyword evidence="3" id="KW-0547">Nucleotide-binding</keyword>
<proteinExistence type="inferred from homology"/>
<evidence type="ECO:0000259" key="6">
    <source>
        <dbReference type="Pfam" id="PF00294"/>
    </source>
</evidence>
<reference evidence="7" key="2">
    <citation type="submission" date="2021-03" db="EMBL/GenBank/DDBJ databases">
        <title>Human Oral Microbial Genomes.</title>
        <authorList>
            <person name="Johnston C.D."/>
            <person name="Chen T."/>
            <person name="Dewhirst F.E."/>
        </authorList>
    </citation>
    <scope>NUCLEOTIDE SEQUENCE</scope>
    <source>
        <strain evidence="7">F0714</strain>
    </source>
</reference>
<dbReference type="GO" id="GO:0047590">
    <property type="term" value="F:5-dehydro-2-deoxygluconokinase activity"/>
    <property type="evidence" value="ECO:0007669"/>
    <property type="project" value="UniProtKB-EC"/>
</dbReference>
<evidence type="ECO:0000256" key="5">
    <source>
        <dbReference type="ARBA" id="ARBA00022840"/>
    </source>
</evidence>
<dbReference type="Proteomes" id="UP000677180">
    <property type="component" value="Chromosome"/>
</dbReference>
<dbReference type="GeneID" id="64407875"/>
<evidence type="ECO:0000256" key="1">
    <source>
        <dbReference type="ARBA" id="ARBA00010688"/>
    </source>
</evidence>
<evidence type="ECO:0000256" key="3">
    <source>
        <dbReference type="ARBA" id="ARBA00022741"/>
    </source>
</evidence>
<evidence type="ECO:0000256" key="2">
    <source>
        <dbReference type="ARBA" id="ARBA00022679"/>
    </source>
</evidence>
<dbReference type="InterPro" id="IPR011611">
    <property type="entry name" value="PfkB_dom"/>
</dbReference>
<dbReference type="InterPro" id="IPR029056">
    <property type="entry name" value="Ribokinase-like"/>
</dbReference>
<organism evidence="8 9">
    <name type="scientific">Arachnia propionica</name>
    <dbReference type="NCBI Taxonomy" id="1750"/>
    <lineage>
        <taxon>Bacteria</taxon>
        <taxon>Bacillati</taxon>
        <taxon>Actinomycetota</taxon>
        <taxon>Actinomycetes</taxon>
        <taxon>Propionibacteriales</taxon>
        <taxon>Propionibacteriaceae</taxon>
        <taxon>Arachnia</taxon>
    </lineage>
</organism>
<dbReference type="EMBL" id="CP072385">
    <property type="protein sequence ID" value="QUC11752.1"/>
    <property type="molecule type" value="Genomic_DNA"/>
</dbReference>
<keyword evidence="9" id="KW-1185">Reference proteome</keyword>
<dbReference type="Pfam" id="PF00294">
    <property type="entry name" value="PfkB"/>
    <property type="match status" value="1"/>
</dbReference>
<dbReference type="PROSITE" id="PS00584">
    <property type="entry name" value="PFKB_KINASES_2"/>
    <property type="match status" value="1"/>
</dbReference>
<dbReference type="CDD" id="cd01167">
    <property type="entry name" value="bac_FRK"/>
    <property type="match status" value="1"/>
</dbReference>